<dbReference type="Pfam" id="PF09039">
    <property type="entry name" value="HTH_Tnp_Mu_2"/>
    <property type="match status" value="1"/>
</dbReference>
<sequence>MAKLAEHSPLGHAVVDSAAADLGVSRRQVYLLLAKWRAGGGVVSSLLPAKSSGGRAGERLADEVEAIVRFVLQTRYLTRQRPTTTSVFRDIKRQCMIRGFSAPSRGTVERRIAKLDAEKTVTARYAKDAARTR</sequence>
<dbReference type="Proteomes" id="UP000655868">
    <property type="component" value="Unassembled WGS sequence"/>
</dbReference>
<keyword evidence="3" id="KW-1185">Reference proteome</keyword>
<name>A0A934U300_9NOCA</name>
<dbReference type="Gene3D" id="1.10.10.60">
    <property type="entry name" value="Homeodomain-like"/>
    <property type="match status" value="1"/>
</dbReference>
<evidence type="ECO:0000313" key="3">
    <source>
        <dbReference type="Proteomes" id="UP000655868"/>
    </source>
</evidence>
<organism evidence="2 3">
    <name type="scientific">Antrihabitans stalagmiti</name>
    <dbReference type="NCBI Taxonomy" id="2799499"/>
    <lineage>
        <taxon>Bacteria</taxon>
        <taxon>Bacillati</taxon>
        <taxon>Actinomycetota</taxon>
        <taxon>Actinomycetes</taxon>
        <taxon>Mycobacteriales</taxon>
        <taxon>Nocardiaceae</taxon>
        <taxon>Antrihabitans</taxon>
    </lineage>
</organism>
<proteinExistence type="predicted"/>
<comment type="caution">
    <text evidence="2">The sequence shown here is derived from an EMBL/GenBank/DDBJ whole genome shotgun (WGS) entry which is preliminary data.</text>
</comment>
<feature type="domain" description="Mu DNA binding I gamma subdomain" evidence="1">
    <location>
        <begin position="54"/>
        <end position="129"/>
    </location>
</feature>
<dbReference type="EMBL" id="JAEMNV010000003">
    <property type="protein sequence ID" value="MBJ8339524.1"/>
    <property type="molecule type" value="Genomic_DNA"/>
</dbReference>
<accession>A0A934U300</accession>
<reference evidence="2" key="1">
    <citation type="submission" date="2020-12" db="EMBL/GenBank/DDBJ databases">
        <title>Antrihabitans popcorni sp. nov. and Antrihabitans auranticaus sp. nov., isolated from a larva cave.</title>
        <authorList>
            <person name="Lee S.D."/>
            <person name="Kim I.S."/>
        </authorList>
    </citation>
    <scope>NUCLEOTIDE SEQUENCE</scope>
    <source>
        <strain evidence="2">YC3-6</strain>
    </source>
</reference>
<protein>
    <submittedName>
        <fullName evidence="2">Helix-turn-helix domain-containing protein</fullName>
    </submittedName>
</protein>
<evidence type="ECO:0000259" key="1">
    <source>
        <dbReference type="Pfam" id="PF09039"/>
    </source>
</evidence>
<dbReference type="AlphaFoldDB" id="A0A934U300"/>
<dbReference type="InterPro" id="IPR015126">
    <property type="entry name" value="Mu_I-gamma"/>
</dbReference>
<evidence type="ECO:0000313" key="2">
    <source>
        <dbReference type="EMBL" id="MBJ8339524.1"/>
    </source>
</evidence>
<gene>
    <name evidence="2" type="ORF">JGU71_11565</name>
</gene>